<dbReference type="InterPro" id="IPR029063">
    <property type="entry name" value="SAM-dependent_MTases_sf"/>
</dbReference>
<dbReference type="GO" id="GO:0006596">
    <property type="term" value="P:polyamine biosynthetic process"/>
    <property type="evidence" value="ECO:0007669"/>
    <property type="project" value="UniProtKB-KW"/>
</dbReference>
<evidence type="ECO:0000313" key="4">
    <source>
        <dbReference type="Proteomes" id="UP000292686"/>
    </source>
</evidence>
<dbReference type="OrthoDB" id="8221452at2"/>
<dbReference type="RefSeq" id="WP_129176644.1">
    <property type="nucleotide sequence ID" value="NZ_JACCBI010000001.1"/>
</dbReference>
<dbReference type="AlphaFoldDB" id="A0A4Q2M0Z1"/>
<keyword evidence="4" id="KW-1185">Reference proteome</keyword>
<accession>A0A4Q2M0Z1</accession>
<name>A0A4Q2M0Z1_9MICO</name>
<comment type="caution">
    <text evidence="3">The sequence shown here is derived from an EMBL/GenBank/DDBJ whole genome shotgun (WGS) entry which is preliminary data.</text>
</comment>
<reference evidence="2 5" key="2">
    <citation type="submission" date="2020-07" db="EMBL/GenBank/DDBJ databases">
        <title>Sequencing the genomes of 1000 actinobacteria strains.</title>
        <authorList>
            <person name="Klenk H.-P."/>
        </authorList>
    </citation>
    <scope>NUCLEOTIDE SEQUENCE [LARGE SCALE GENOMIC DNA]</scope>
    <source>
        <strain evidence="2 5">DSM 23870</strain>
    </source>
</reference>
<evidence type="ECO:0000256" key="1">
    <source>
        <dbReference type="ARBA" id="ARBA00023115"/>
    </source>
</evidence>
<evidence type="ECO:0000313" key="2">
    <source>
        <dbReference type="EMBL" id="NYD65730.1"/>
    </source>
</evidence>
<dbReference type="Gene3D" id="3.40.50.150">
    <property type="entry name" value="Vaccinia Virus protein VP39"/>
    <property type="match status" value="1"/>
</dbReference>
<dbReference type="Proteomes" id="UP000292686">
    <property type="component" value="Unassembled WGS sequence"/>
</dbReference>
<protein>
    <submittedName>
        <fullName evidence="2">Spermidine synthase</fullName>
    </submittedName>
</protein>
<dbReference type="EMBL" id="SDPM01000009">
    <property type="protein sequence ID" value="RXZ85524.1"/>
    <property type="molecule type" value="Genomic_DNA"/>
</dbReference>
<dbReference type="EMBL" id="JACCBI010000001">
    <property type="protein sequence ID" value="NYD65730.1"/>
    <property type="molecule type" value="Genomic_DNA"/>
</dbReference>
<gene>
    <name evidence="2" type="ORF">BJ972_000249</name>
    <name evidence="3" type="ORF">ESP50_15095</name>
</gene>
<dbReference type="PANTHER" id="PTHR43317:SF1">
    <property type="entry name" value="THERMOSPERMINE SYNTHASE ACAULIS5"/>
    <property type="match status" value="1"/>
</dbReference>
<keyword evidence="1" id="KW-0620">Polyamine biosynthesis</keyword>
<sequence length="251" mass="26270">MHLTPATLETDQFRAVLLPGFGTEGGYSLLVDETTQSHVNPDDPEDLQLPYVRTIAAIVDALFAPDTSVNALHLGAGALTLPRFVTHTRPGSSQRVVELHGDLLDFVLDAIPLNDPSGVEFVVADAVAYVETLADDAARFDLVVVDVYTGSDAPDAVAASQFHTALRAALAPGGIVVVNAFTASGPDLARDVEDALREVHGHVIAIADADLLSGTRIGNIVFAATDHEPDVDALAVALTARGSLVAPDPRD</sequence>
<dbReference type="SUPFAM" id="SSF53335">
    <property type="entry name" value="S-adenosyl-L-methionine-dependent methyltransferases"/>
    <property type="match status" value="1"/>
</dbReference>
<dbReference type="NCBIfam" id="NF037959">
    <property type="entry name" value="MFS_SpdSyn"/>
    <property type="match status" value="1"/>
</dbReference>
<dbReference type="PANTHER" id="PTHR43317">
    <property type="entry name" value="THERMOSPERMINE SYNTHASE ACAULIS5"/>
    <property type="match status" value="1"/>
</dbReference>
<evidence type="ECO:0000313" key="5">
    <source>
        <dbReference type="Proteomes" id="UP000581087"/>
    </source>
</evidence>
<organism evidence="3 4">
    <name type="scientific">Agromyces atrinae</name>
    <dbReference type="NCBI Taxonomy" id="592376"/>
    <lineage>
        <taxon>Bacteria</taxon>
        <taxon>Bacillati</taxon>
        <taxon>Actinomycetota</taxon>
        <taxon>Actinomycetes</taxon>
        <taxon>Micrococcales</taxon>
        <taxon>Microbacteriaceae</taxon>
        <taxon>Agromyces</taxon>
    </lineage>
</organism>
<evidence type="ECO:0000313" key="3">
    <source>
        <dbReference type="EMBL" id="RXZ85524.1"/>
    </source>
</evidence>
<reference evidence="3 4" key="1">
    <citation type="submission" date="2019-01" db="EMBL/GenBank/DDBJ databases">
        <title>Agromyces.</title>
        <authorList>
            <person name="Li J."/>
        </authorList>
    </citation>
    <scope>NUCLEOTIDE SEQUENCE [LARGE SCALE GENOMIC DNA]</scope>
    <source>
        <strain evidence="3 4">DSM 23870</strain>
    </source>
</reference>
<proteinExistence type="predicted"/>
<dbReference type="Proteomes" id="UP000581087">
    <property type="component" value="Unassembled WGS sequence"/>
</dbReference>